<comment type="caution">
    <text evidence="1">The sequence shown here is derived from an EMBL/GenBank/DDBJ whole genome shotgun (WGS) entry which is preliminary data.</text>
</comment>
<gene>
    <name evidence="1" type="ORF">WMO40_09305</name>
</gene>
<name>A0ACC6SAG9_9BACI</name>
<dbReference type="Proteomes" id="UP001439875">
    <property type="component" value="Unassembled WGS sequence"/>
</dbReference>
<feature type="non-terminal residue" evidence="1">
    <location>
        <position position="1"/>
    </location>
</feature>
<keyword evidence="2" id="KW-1185">Reference proteome</keyword>
<sequence>TLTGSDVRKQWLKIPHCRLNLSAILMPRETALFLSNNYLNDIDEEEINLEEILYSRLRNISNHINYWEKVQLESIL</sequence>
<protein>
    <submittedName>
        <fullName evidence="1">Uncharacterized protein</fullName>
    </submittedName>
</protein>
<evidence type="ECO:0000313" key="2">
    <source>
        <dbReference type="Proteomes" id="UP001439875"/>
    </source>
</evidence>
<dbReference type="EMBL" id="JBBMEW010000006">
    <property type="protein sequence ID" value="MEQ2526897.1"/>
    <property type="molecule type" value="Genomic_DNA"/>
</dbReference>
<organism evidence="1 2">
    <name type="scientific">Robertmurraya yapensis</name>
    <name type="common">ex Hitch et al 2024</name>
    <dbReference type="NCBI Taxonomy" id="3133160"/>
    <lineage>
        <taxon>Bacteria</taxon>
        <taxon>Bacillati</taxon>
        <taxon>Bacillota</taxon>
        <taxon>Bacilli</taxon>
        <taxon>Bacillales</taxon>
        <taxon>Bacillaceae</taxon>
        <taxon>Robertmurraya</taxon>
    </lineage>
</organism>
<proteinExistence type="predicted"/>
<accession>A0ACC6SAG9</accession>
<reference evidence="1" key="1">
    <citation type="submission" date="2024-03" db="EMBL/GenBank/DDBJ databases">
        <title>Human intestinal bacterial collection.</title>
        <authorList>
            <person name="Pauvert C."/>
            <person name="Hitch T.C.A."/>
            <person name="Clavel T."/>
        </authorList>
    </citation>
    <scope>NUCLEOTIDE SEQUENCE</scope>
    <source>
        <strain evidence="1">CLA-AA-H227</strain>
    </source>
</reference>
<evidence type="ECO:0000313" key="1">
    <source>
        <dbReference type="EMBL" id="MEQ2526897.1"/>
    </source>
</evidence>